<dbReference type="Pfam" id="PF00175">
    <property type="entry name" value="NAD_binding_1"/>
    <property type="match status" value="1"/>
</dbReference>
<gene>
    <name evidence="10" type="primary">pobB</name>
    <name evidence="10" type="ORF">LAUMK13_01382</name>
</gene>
<evidence type="ECO:0000256" key="6">
    <source>
        <dbReference type="ARBA" id="ARBA00023004"/>
    </source>
</evidence>
<dbReference type="InterPro" id="IPR039261">
    <property type="entry name" value="FNR_nucleotide-bd"/>
</dbReference>
<keyword evidence="10" id="KW-0223">Dioxygenase</keyword>
<reference evidence="10 11" key="1">
    <citation type="submission" date="2018-09" db="EMBL/GenBank/DDBJ databases">
        <authorList>
            <person name="Tagini F."/>
        </authorList>
    </citation>
    <scope>NUCLEOTIDE SEQUENCE [LARGE SCALE GENOMIC DNA]</scope>
    <source>
        <strain evidence="10 11">MK13</strain>
    </source>
</reference>
<evidence type="ECO:0000256" key="1">
    <source>
        <dbReference type="ARBA" id="ARBA00001974"/>
    </source>
</evidence>
<dbReference type="AlphaFoldDB" id="A0A498PW21"/>
<keyword evidence="7" id="KW-0411">Iron-sulfur</keyword>
<dbReference type="CDD" id="cd06185">
    <property type="entry name" value="PDR_like"/>
    <property type="match status" value="1"/>
</dbReference>
<dbReference type="GO" id="GO:0051213">
    <property type="term" value="F:dioxygenase activity"/>
    <property type="evidence" value="ECO:0007669"/>
    <property type="project" value="UniProtKB-KW"/>
</dbReference>
<dbReference type="InterPro" id="IPR050415">
    <property type="entry name" value="MRET"/>
</dbReference>
<evidence type="ECO:0000256" key="3">
    <source>
        <dbReference type="ARBA" id="ARBA00022714"/>
    </source>
</evidence>
<organism evidence="10 11">
    <name type="scientific">Mycobacterium innocens</name>
    <dbReference type="NCBI Taxonomy" id="2341083"/>
    <lineage>
        <taxon>Bacteria</taxon>
        <taxon>Bacillati</taxon>
        <taxon>Actinomycetota</taxon>
        <taxon>Actinomycetes</taxon>
        <taxon>Mycobacteriales</taxon>
        <taxon>Mycobacteriaceae</taxon>
        <taxon>Mycobacterium</taxon>
    </lineage>
</organism>
<dbReference type="PANTHER" id="PTHR47354">
    <property type="entry name" value="NADH OXIDOREDUCTASE HCR"/>
    <property type="match status" value="1"/>
</dbReference>
<keyword evidence="2" id="KW-0285">Flavoprotein</keyword>
<evidence type="ECO:0000313" key="11">
    <source>
        <dbReference type="Proteomes" id="UP000267289"/>
    </source>
</evidence>
<dbReference type="PANTHER" id="PTHR47354:SF1">
    <property type="entry name" value="CARNITINE MONOOXYGENASE REDUCTASE SUBUNIT"/>
    <property type="match status" value="1"/>
</dbReference>
<comment type="cofactor">
    <cofactor evidence="1">
        <name>FAD</name>
        <dbReference type="ChEBI" id="CHEBI:57692"/>
    </cofactor>
</comment>
<dbReference type="PROSITE" id="PS00197">
    <property type="entry name" value="2FE2S_FER_1"/>
    <property type="match status" value="1"/>
</dbReference>
<dbReference type="InterPro" id="IPR001433">
    <property type="entry name" value="OxRdtase_FAD/NAD-bd"/>
</dbReference>
<dbReference type="InterPro" id="IPR017927">
    <property type="entry name" value="FAD-bd_FR_type"/>
</dbReference>
<proteinExistence type="predicted"/>
<evidence type="ECO:0000256" key="4">
    <source>
        <dbReference type="ARBA" id="ARBA00022723"/>
    </source>
</evidence>
<dbReference type="EMBL" id="UPHQ01000055">
    <property type="protein sequence ID" value="VBA36894.1"/>
    <property type="molecule type" value="Genomic_DNA"/>
</dbReference>
<feature type="domain" description="2Fe-2S ferredoxin-type" evidence="8">
    <location>
        <begin position="237"/>
        <end position="324"/>
    </location>
</feature>
<dbReference type="Gene3D" id="2.40.30.10">
    <property type="entry name" value="Translation factors"/>
    <property type="match status" value="1"/>
</dbReference>
<dbReference type="Gene3D" id="3.10.20.30">
    <property type="match status" value="1"/>
</dbReference>
<dbReference type="SUPFAM" id="SSF63380">
    <property type="entry name" value="Riboflavin synthase domain-like"/>
    <property type="match status" value="1"/>
</dbReference>
<name>A0A498PW21_9MYCO</name>
<evidence type="ECO:0000259" key="8">
    <source>
        <dbReference type="PROSITE" id="PS51085"/>
    </source>
</evidence>
<evidence type="ECO:0000259" key="9">
    <source>
        <dbReference type="PROSITE" id="PS51384"/>
    </source>
</evidence>
<dbReference type="InterPro" id="IPR001041">
    <property type="entry name" value="2Fe-2S_ferredoxin-type"/>
</dbReference>
<evidence type="ECO:0000256" key="5">
    <source>
        <dbReference type="ARBA" id="ARBA00023002"/>
    </source>
</evidence>
<evidence type="ECO:0000313" key="10">
    <source>
        <dbReference type="EMBL" id="VBA36894.1"/>
    </source>
</evidence>
<dbReference type="PROSITE" id="PS51085">
    <property type="entry name" value="2FE2S_FER_2"/>
    <property type="match status" value="1"/>
</dbReference>
<dbReference type="GO" id="GO:0046872">
    <property type="term" value="F:metal ion binding"/>
    <property type="evidence" value="ECO:0007669"/>
    <property type="project" value="UniProtKB-KW"/>
</dbReference>
<dbReference type="SUPFAM" id="SSF52343">
    <property type="entry name" value="Ferredoxin reductase-like, C-terminal NADP-linked domain"/>
    <property type="match status" value="1"/>
</dbReference>
<dbReference type="InterPro" id="IPR006058">
    <property type="entry name" value="2Fe2S_fd_BS"/>
</dbReference>
<dbReference type="SUPFAM" id="SSF54292">
    <property type="entry name" value="2Fe-2S ferredoxin-like"/>
    <property type="match status" value="1"/>
</dbReference>
<keyword evidence="4" id="KW-0479">Metal-binding</keyword>
<dbReference type="EC" id="1.-.-.-" evidence="10"/>
<evidence type="ECO:0000256" key="7">
    <source>
        <dbReference type="ARBA" id="ARBA00023014"/>
    </source>
</evidence>
<sequence length="324" mass="35649">MSQVPQMQERTVELIVAEREELADDVVGLVLEEPSGGDLPDWNPGAHIDLILTDSLVRQYSLCSSPLDRRRWKVGVLLDPNGRGGSKHVHHELHRGCRIQVRGPRNHFPFQRANRYQFIAGGIGITPMLPMIEAAEADGADWHLLYGGRQRSSMAFVDELSKYGERVTIWPLNEQGMPDLASVLGSPRDDTLVYCCGPEGLLSAVEQFCQSWPKYALHIERFAAKPDAHTPSEEALDNFQVVCQRSGITVDVGPGESILAAIKAKGVSMLASCMEGICGTCEVAVLEGSPDHRDSVLDDDEKAENDCMMICVSRSLSEKLVLDI</sequence>
<dbReference type="Proteomes" id="UP000267289">
    <property type="component" value="Unassembled WGS sequence"/>
</dbReference>
<feature type="domain" description="FAD-binding FR-type" evidence="9">
    <location>
        <begin position="9"/>
        <end position="111"/>
    </location>
</feature>
<dbReference type="InterPro" id="IPR012675">
    <property type="entry name" value="Beta-grasp_dom_sf"/>
</dbReference>
<dbReference type="CDD" id="cd00207">
    <property type="entry name" value="fer2"/>
    <property type="match status" value="1"/>
</dbReference>
<keyword evidence="11" id="KW-1185">Reference proteome</keyword>
<keyword evidence="6" id="KW-0408">Iron</keyword>
<dbReference type="GO" id="GO:0051537">
    <property type="term" value="F:2 iron, 2 sulfur cluster binding"/>
    <property type="evidence" value="ECO:0007669"/>
    <property type="project" value="UniProtKB-KW"/>
</dbReference>
<dbReference type="RefSeq" id="WP_244232264.1">
    <property type="nucleotide sequence ID" value="NZ_UPHQ01000055.1"/>
</dbReference>
<dbReference type="Gene3D" id="3.40.50.80">
    <property type="entry name" value="Nucleotide-binding domain of ferredoxin-NADP reductase (FNR) module"/>
    <property type="match status" value="1"/>
</dbReference>
<dbReference type="Pfam" id="PF00111">
    <property type="entry name" value="Fer2"/>
    <property type="match status" value="1"/>
</dbReference>
<dbReference type="PROSITE" id="PS51384">
    <property type="entry name" value="FAD_FR"/>
    <property type="match status" value="1"/>
</dbReference>
<keyword evidence="5 10" id="KW-0560">Oxidoreductase</keyword>
<accession>A0A498PW21</accession>
<dbReference type="PRINTS" id="PR00409">
    <property type="entry name" value="PHDIOXRDTASE"/>
</dbReference>
<evidence type="ECO:0000256" key="2">
    <source>
        <dbReference type="ARBA" id="ARBA00022630"/>
    </source>
</evidence>
<protein>
    <submittedName>
        <fullName evidence="10">Phenoxybenzoate dioxygenase subunit beta</fullName>
        <ecNumber evidence="10">1.-.-.-</ecNumber>
    </submittedName>
</protein>
<keyword evidence="3" id="KW-0001">2Fe-2S</keyword>
<dbReference type="InterPro" id="IPR017938">
    <property type="entry name" value="Riboflavin_synthase-like_b-brl"/>
</dbReference>
<dbReference type="InterPro" id="IPR036010">
    <property type="entry name" value="2Fe-2S_ferredoxin-like_sf"/>
</dbReference>